<protein>
    <submittedName>
        <fullName evidence="2">Glycosyl hydrolase family 71-domain-containing protein</fullName>
    </submittedName>
</protein>
<dbReference type="Pfam" id="PF03659">
    <property type="entry name" value="Glyco_hydro_71"/>
    <property type="match status" value="1"/>
</dbReference>
<dbReference type="CDD" id="cd11577">
    <property type="entry name" value="GH71"/>
    <property type="match status" value="1"/>
</dbReference>
<accession>A0AAN6YNH9</accession>
<dbReference type="EMBL" id="MU865530">
    <property type="protein sequence ID" value="KAK4221608.1"/>
    <property type="molecule type" value="Genomic_DNA"/>
</dbReference>
<dbReference type="AlphaFoldDB" id="A0AAN6YNH9"/>
<evidence type="ECO:0000313" key="3">
    <source>
        <dbReference type="Proteomes" id="UP001301958"/>
    </source>
</evidence>
<keyword evidence="1" id="KW-0732">Signal</keyword>
<dbReference type="InterPro" id="IPR005197">
    <property type="entry name" value="Glyco_hydro_71"/>
</dbReference>
<comment type="caution">
    <text evidence="2">The sequence shown here is derived from an EMBL/GenBank/DDBJ whole genome shotgun (WGS) entry which is preliminary data.</text>
</comment>
<organism evidence="2 3">
    <name type="scientific">Podospora fimiseda</name>
    <dbReference type="NCBI Taxonomy" id="252190"/>
    <lineage>
        <taxon>Eukaryota</taxon>
        <taxon>Fungi</taxon>
        <taxon>Dikarya</taxon>
        <taxon>Ascomycota</taxon>
        <taxon>Pezizomycotina</taxon>
        <taxon>Sordariomycetes</taxon>
        <taxon>Sordariomycetidae</taxon>
        <taxon>Sordariales</taxon>
        <taxon>Podosporaceae</taxon>
        <taxon>Podospora</taxon>
    </lineage>
</organism>
<name>A0AAN6YNH9_9PEZI</name>
<feature type="chain" id="PRO_5043045115" evidence="1">
    <location>
        <begin position="22"/>
        <end position="645"/>
    </location>
</feature>
<keyword evidence="2" id="KW-0378">Hydrolase</keyword>
<sequence length="645" mass="70087">MRLLATITALVGLGASCVVKAQSPAVFAHFMVQNAEFFNQTDWENNIDLAKAAGIDAFVLNIAKDQPTITTQLPKAFNAADAKSFKLLFSFDYAGAGPFDQTNVRDIIAAYSSRTSYFKRGTQPLVSTFEGPDRASDWTWIKAQTNAFFIPDWSSYPPWDAKNLAGGVADGLMAWDAWPDGPANKTAITDGVYQAQLGTKPYMMAISPWFYTNMPGYQKNWIWRGDDLWYHRWQQAISLEKKPDYIQILTWNDYGESHYIGPLDSRQYGAFGTPGPTGNAGQAPYNYVLGMPHDGWRETLPYFISIYKTGTVSINQERLVGWFRPHKNGQCPDGGTSGNSASHDRQREYEPVDMMKDRIFYDAVLTSKTSVTVTVTIGGGSPITGTWDQEPWGGVGVYHGSVPIGSATGAVVITLKRGSTTIATVSGGSITTVCSGPSNNLQNWNAWVGSGRGPTITPVSPTKNNYDTDMSCVKGFSVFDFSGMCDFSCDKGYCPSTACTCLKKGVATSPPATGPAGYPKPDKSSAFTGLCDFNCRRGYCPSTICQTTPSSGIVLPYDPFRPLSCTAGTGTGGFLGLCQYNCGYGYCPIKKCTCTGWDHLPGAPAWVNVRTKWFDATVEKNFDRGLCDWASTHGYVPSSGVCIPA</sequence>
<dbReference type="PROSITE" id="PS51257">
    <property type="entry name" value="PROKAR_LIPOPROTEIN"/>
    <property type="match status" value="1"/>
</dbReference>
<evidence type="ECO:0000313" key="2">
    <source>
        <dbReference type="EMBL" id="KAK4221608.1"/>
    </source>
</evidence>
<evidence type="ECO:0000256" key="1">
    <source>
        <dbReference type="SAM" id="SignalP"/>
    </source>
</evidence>
<reference evidence="2" key="2">
    <citation type="submission" date="2023-05" db="EMBL/GenBank/DDBJ databases">
        <authorList>
            <consortium name="Lawrence Berkeley National Laboratory"/>
            <person name="Steindorff A."/>
            <person name="Hensen N."/>
            <person name="Bonometti L."/>
            <person name="Westerberg I."/>
            <person name="Brannstrom I.O."/>
            <person name="Guillou S."/>
            <person name="Cros-Aarteil S."/>
            <person name="Calhoun S."/>
            <person name="Haridas S."/>
            <person name="Kuo A."/>
            <person name="Mondo S."/>
            <person name="Pangilinan J."/>
            <person name="Riley R."/>
            <person name="Labutti K."/>
            <person name="Andreopoulos B."/>
            <person name="Lipzen A."/>
            <person name="Chen C."/>
            <person name="Yanf M."/>
            <person name="Daum C."/>
            <person name="Ng V."/>
            <person name="Clum A."/>
            <person name="Ohm R."/>
            <person name="Martin F."/>
            <person name="Silar P."/>
            <person name="Natvig D."/>
            <person name="Lalanne C."/>
            <person name="Gautier V."/>
            <person name="Ament-Velasquez S.L."/>
            <person name="Kruys A."/>
            <person name="Hutchinson M.I."/>
            <person name="Powell A.J."/>
            <person name="Barry K."/>
            <person name="Miller A.N."/>
            <person name="Grigoriev I.V."/>
            <person name="Debuchy R."/>
            <person name="Gladieux P."/>
            <person name="Thoren M.H."/>
            <person name="Johannesson H."/>
        </authorList>
    </citation>
    <scope>NUCLEOTIDE SEQUENCE</scope>
    <source>
        <strain evidence="2">CBS 990.96</strain>
    </source>
</reference>
<dbReference type="GO" id="GO:0051118">
    <property type="term" value="F:glucan endo-1,3-alpha-glucosidase activity"/>
    <property type="evidence" value="ECO:0007669"/>
    <property type="project" value="InterPro"/>
</dbReference>
<reference evidence="2" key="1">
    <citation type="journal article" date="2023" name="Mol. Phylogenet. Evol.">
        <title>Genome-scale phylogeny and comparative genomics of the fungal order Sordariales.</title>
        <authorList>
            <person name="Hensen N."/>
            <person name="Bonometti L."/>
            <person name="Westerberg I."/>
            <person name="Brannstrom I.O."/>
            <person name="Guillou S."/>
            <person name="Cros-Aarteil S."/>
            <person name="Calhoun S."/>
            <person name="Haridas S."/>
            <person name="Kuo A."/>
            <person name="Mondo S."/>
            <person name="Pangilinan J."/>
            <person name="Riley R."/>
            <person name="LaButti K."/>
            <person name="Andreopoulos B."/>
            <person name="Lipzen A."/>
            <person name="Chen C."/>
            <person name="Yan M."/>
            <person name="Daum C."/>
            <person name="Ng V."/>
            <person name="Clum A."/>
            <person name="Steindorff A."/>
            <person name="Ohm R.A."/>
            <person name="Martin F."/>
            <person name="Silar P."/>
            <person name="Natvig D.O."/>
            <person name="Lalanne C."/>
            <person name="Gautier V."/>
            <person name="Ament-Velasquez S.L."/>
            <person name="Kruys A."/>
            <person name="Hutchinson M.I."/>
            <person name="Powell A.J."/>
            <person name="Barry K."/>
            <person name="Miller A.N."/>
            <person name="Grigoriev I.V."/>
            <person name="Debuchy R."/>
            <person name="Gladieux P."/>
            <person name="Hiltunen Thoren M."/>
            <person name="Johannesson H."/>
        </authorList>
    </citation>
    <scope>NUCLEOTIDE SEQUENCE</scope>
    <source>
        <strain evidence="2">CBS 990.96</strain>
    </source>
</reference>
<dbReference type="Gene3D" id="3.20.20.80">
    <property type="entry name" value="Glycosidases"/>
    <property type="match status" value="1"/>
</dbReference>
<keyword evidence="3" id="KW-1185">Reference proteome</keyword>
<feature type="signal peptide" evidence="1">
    <location>
        <begin position="1"/>
        <end position="21"/>
    </location>
</feature>
<gene>
    <name evidence="2" type="ORF">QBC38DRAFT_403072</name>
</gene>
<dbReference type="Proteomes" id="UP001301958">
    <property type="component" value="Unassembled WGS sequence"/>
</dbReference>
<proteinExistence type="predicted"/>